<dbReference type="PANTHER" id="PTHR42836">
    <property type="entry name" value="7-CARBOXY-7-DEAZAGUANINE SYNTHASE"/>
    <property type="match status" value="1"/>
</dbReference>
<keyword evidence="1" id="KW-0479">Metal-binding</keyword>
<dbReference type="HAMAP" id="MF_00917">
    <property type="entry name" value="QueE"/>
    <property type="match status" value="1"/>
</dbReference>
<organism evidence="3">
    <name type="scientific">hydrothermal vent metagenome</name>
    <dbReference type="NCBI Taxonomy" id="652676"/>
    <lineage>
        <taxon>unclassified sequences</taxon>
        <taxon>metagenomes</taxon>
        <taxon>ecological metagenomes</taxon>
    </lineage>
</organism>
<protein>
    <submittedName>
        <fullName evidence="3">Queuosine Biosynthesis QueE Radical SAM</fullName>
    </submittedName>
</protein>
<gene>
    <name evidence="3" type="ORF">MNB_SV-15-1528</name>
</gene>
<evidence type="ECO:0000256" key="1">
    <source>
        <dbReference type="ARBA" id="ARBA00022485"/>
    </source>
</evidence>
<evidence type="ECO:0000313" key="3">
    <source>
        <dbReference type="EMBL" id="SHO80444.1"/>
    </source>
</evidence>
<keyword evidence="2" id="KW-0456">Lyase</keyword>
<evidence type="ECO:0000256" key="2">
    <source>
        <dbReference type="ARBA" id="ARBA00023239"/>
    </source>
</evidence>
<keyword evidence="1" id="KW-0004">4Fe-4S</keyword>
<keyword evidence="1" id="KW-0411">Iron-sulfur</keyword>
<sequence>MKQEGDTLYLVESFFSIQGEGRYAGTPSVFFRFGGCNLNCKGFGVKQKSPIDDTTLVGCDSIRATYSEHYKYLWQKIDSENLLIDILENYLAKSCKPDIVITGGEPLLWYNHEIFLNFLNFLVEGGFRITIETNATIMIDFTKYPLYKNITFAMSVKLKNSGEQKEKRVNKDAIKAIATHSQNSFFKFVLSKNSLYHDEIIEITKDINLPIYCMPMGSTAKELAKNDKAVAQFCINHCYKYVDRMHIRLWDNEEGR</sequence>
<dbReference type="Pfam" id="PF13353">
    <property type="entry name" value="Fer4_12"/>
    <property type="match status" value="1"/>
</dbReference>
<name>A0A1W1EHW1_9ZZZZ</name>
<proteinExistence type="inferred from homology"/>
<dbReference type="SUPFAM" id="SSF102114">
    <property type="entry name" value="Radical SAM enzymes"/>
    <property type="match status" value="1"/>
</dbReference>
<dbReference type="Gene3D" id="3.20.20.70">
    <property type="entry name" value="Aldolase class I"/>
    <property type="match status" value="1"/>
</dbReference>
<dbReference type="EMBL" id="FRYL01000009">
    <property type="protein sequence ID" value="SHO80444.1"/>
    <property type="molecule type" value="Genomic_DNA"/>
</dbReference>
<reference evidence="3" key="1">
    <citation type="submission" date="2016-10" db="EMBL/GenBank/DDBJ databases">
        <authorList>
            <person name="de Groot N.N."/>
        </authorList>
    </citation>
    <scope>NUCLEOTIDE SEQUENCE</scope>
</reference>
<dbReference type="AlphaFoldDB" id="A0A1W1EHW1"/>
<dbReference type="InterPro" id="IPR013785">
    <property type="entry name" value="Aldolase_TIM"/>
</dbReference>
<dbReference type="CDD" id="cd01335">
    <property type="entry name" value="Radical_SAM"/>
    <property type="match status" value="1"/>
</dbReference>
<dbReference type="PANTHER" id="PTHR42836:SF1">
    <property type="entry name" value="7-CARBOXY-7-DEAZAGUANINE SYNTHASE"/>
    <property type="match status" value="1"/>
</dbReference>
<dbReference type="GO" id="GO:0016829">
    <property type="term" value="F:lyase activity"/>
    <property type="evidence" value="ECO:0007669"/>
    <property type="project" value="UniProtKB-KW"/>
</dbReference>
<dbReference type="InterPro" id="IPR058240">
    <property type="entry name" value="rSAM_sf"/>
</dbReference>
<dbReference type="GO" id="GO:0051539">
    <property type="term" value="F:4 iron, 4 sulfur cluster binding"/>
    <property type="evidence" value="ECO:0007669"/>
    <property type="project" value="UniProtKB-KW"/>
</dbReference>
<accession>A0A1W1EHW1</accession>
<keyword evidence="1" id="KW-0408">Iron</keyword>
<dbReference type="InterPro" id="IPR024924">
    <property type="entry name" value="7-CO-7-deazaguanine_synth-like"/>
</dbReference>